<dbReference type="AlphaFoldDB" id="A0A450UZ80"/>
<dbReference type="InterPro" id="IPR035897">
    <property type="entry name" value="Toll_tir_struct_dom_sf"/>
</dbReference>
<gene>
    <name evidence="1" type="ORF">BECKLFY1418A_GA0070994_107410</name>
</gene>
<dbReference type="Gene3D" id="3.40.50.10140">
    <property type="entry name" value="Toll/interleukin-1 receptor homology (TIR) domain"/>
    <property type="match status" value="1"/>
</dbReference>
<protein>
    <submittedName>
        <fullName evidence="1">TIR domain</fullName>
    </submittedName>
</protein>
<dbReference type="SUPFAM" id="SSF52200">
    <property type="entry name" value="Toll/Interleukin receptor TIR domain"/>
    <property type="match status" value="1"/>
</dbReference>
<sequence>MQGLRGDTLMAAPYKPPLAVHLVWHPSDKDSVEPIIEAVSKHLSRDVDRPFSRNLNIPLFFYSSDRPGAPSGGLPRGLAARDILFVFTSVNTRGREAWNDYIKDLPCKDSFRCVPVALDRKGFGHGEDGGLKALNFLRAYDWPEKSRSQQAILAMAHEIYRHRFVEIEAGDKGKDSSIKIFLSHAKSGDTGLCHAKSIKNFIHKTNMSLFFDATEISAGFQFGDEIIAHIKESTVLAIGSDAYSSRYWCQREILCAKEHHRPMVAVDCLEDYEDRIFPAGSNIPCVHVAPEPSLGDADILRILIAALLETIRHHHALKSLEYYQSRGWIDSDCALISRPPEIRQLPAFGEGRKTKVCYPEPPIYSEEADWHHRLGIDAFTPLWNQSEHSSLDGRRIGISISDVPSDGFSRNHLHPNQSIRLAQDLARHLLARTATLIYGGDLRKDGFTRFILQEAIALKNRLNTDTVHVENHLAWPIYRSDAEIVAWRANCGPVMKTVEHVIPDDVLPDVDEDTFLPPSTAQNKYVWSRCLTEMRTKSIDLSHARICAGGKLSGYKGKMPGVLEEILMALDRKKPAYLLGGFGGVVGEVCKVLRGEPYPESLTETWQVTHNEGYSDLQKIARDYDMHADYDSIKSTLKGIELRELARGAGLDEGEYSRLMQTPFVDECVHSIIQGLQLKNS</sequence>
<name>A0A450UZ80_9GAMM</name>
<dbReference type="Pfam" id="PF18163">
    <property type="entry name" value="LD_cluster2"/>
    <property type="match status" value="1"/>
</dbReference>
<reference evidence="1" key="1">
    <citation type="submission" date="2019-02" db="EMBL/GenBank/DDBJ databases">
        <authorList>
            <person name="Gruber-Vodicka R. H."/>
            <person name="Seah K. B. B."/>
        </authorList>
    </citation>
    <scope>NUCLEOTIDE SEQUENCE</scope>
    <source>
        <strain evidence="1">BECK_M6</strain>
    </source>
</reference>
<organism evidence="1">
    <name type="scientific">Candidatus Kentrum sp. LFY</name>
    <dbReference type="NCBI Taxonomy" id="2126342"/>
    <lineage>
        <taxon>Bacteria</taxon>
        <taxon>Pseudomonadati</taxon>
        <taxon>Pseudomonadota</taxon>
        <taxon>Gammaproteobacteria</taxon>
        <taxon>Candidatus Kentrum</taxon>
    </lineage>
</organism>
<evidence type="ECO:0000313" key="1">
    <source>
        <dbReference type="EMBL" id="VFJ97867.1"/>
    </source>
</evidence>
<dbReference type="InterPro" id="IPR041160">
    <property type="entry name" value="LD_cluster2"/>
</dbReference>
<dbReference type="EMBL" id="CAADFH010000074">
    <property type="protein sequence ID" value="VFJ97867.1"/>
    <property type="molecule type" value="Genomic_DNA"/>
</dbReference>
<proteinExistence type="predicted"/>
<accession>A0A450UZ80</accession>